<feature type="domain" description="Retrovirus-related Pol polyprotein from transposon TNT 1-94-like beta-barrel" evidence="1">
    <location>
        <begin position="23"/>
        <end position="77"/>
    </location>
</feature>
<organism evidence="2 3">
    <name type="scientific">Spirodela intermedia</name>
    <name type="common">Intermediate duckweed</name>
    <dbReference type="NCBI Taxonomy" id="51605"/>
    <lineage>
        <taxon>Eukaryota</taxon>
        <taxon>Viridiplantae</taxon>
        <taxon>Streptophyta</taxon>
        <taxon>Embryophyta</taxon>
        <taxon>Tracheophyta</taxon>
        <taxon>Spermatophyta</taxon>
        <taxon>Magnoliopsida</taxon>
        <taxon>Liliopsida</taxon>
        <taxon>Araceae</taxon>
        <taxon>Lemnoideae</taxon>
        <taxon>Spirodela</taxon>
    </lineage>
</organism>
<dbReference type="AlphaFoldDB" id="A0A7I8K9K5"/>
<dbReference type="EMBL" id="LR746267">
    <property type="protein sequence ID" value="CAA7394373.1"/>
    <property type="molecule type" value="Genomic_DNA"/>
</dbReference>
<dbReference type="Proteomes" id="UP000663760">
    <property type="component" value="Chromosome 4"/>
</dbReference>
<gene>
    <name evidence="2" type="ORF">SI8410_04005034</name>
</gene>
<evidence type="ECO:0000313" key="3">
    <source>
        <dbReference type="Proteomes" id="UP000663760"/>
    </source>
</evidence>
<evidence type="ECO:0000313" key="2">
    <source>
        <dbReference type="EMBL" id="CAA7394373.1"/>
    </source>
</evidence>
<sequence>MVIEETEVLLQGVSHTKYKNGMWYLDTCATSHMIGEKNLNFDLDQTYKGRVKFGDDSRIPIEGQGKILLNTKSGSKKESFNHGHGEIHLLLSHRDNSEFKSLSQLYSET</sequence>
<name>A0A7I8K9K5_SPIIN</name>
<proteinExistence type="predicted"/>
<protein>
    <recommendedName>
        <fullName evidence="1">Retrovirus-related Pol polyprotein from transposon TNT 1-94-like beta-barrel domain-containing protein</fullName>
    </recommendedName>
</protein>
<evidence type="ECO:0000259" key="1">
    <source>
        <dbReference type="Pfam" id="PF22936"/>
    </source>
</evidence>
<dbReference type="OrthoDB" id="778489at2759"/>
<dbReference type="InterPro" id="IPR054722">
    <property type="entry name" value="PolX-like_BBD"/>
</dbReference>
<accession>A0A7I8K9K5</accession>
<keyword evidence="3" id="KW-1185">Reference proteome</keyword>
<reference evidence="2" key="1">
    <citation type="submission" date="2020-02" db="EMBL/GenBank/DDBJ databases">
        <authorList>
            <person name="Scholz U."/>
            <person name="Mascher M."/>
            <person name="Fiebig A."/>
        </authorList>
    </citation>
    <scope>NUCLEOTIDE SEQUENCE</scope>
</reference>
<dbReference type="Pfam" id="PF22936">
    <property type="entry name" value="Pol_BBD"/>
    <property type="match status" value="1"/>
</dbReference>